<dbReference type="AlphaFoldDB" id="W0E8Q7"/>
<dbReference type="PANTHER" id="PTHR37694:SF1">
    <property type="entry name" value="SLR8022 PROTEIN"/>
    <property type="match status" value="1"/>
</dbReference>
<dbReference type="InterPro" id="IPR013096">
    <property type="entry name" value="Cupin_2"/>
</dbReference>
<protein>
    <submittedName>
        <fullName evidence="2">Cupin</fullName>
    </submittedName>
</protein>
<organism evidence="2 3">
    <name type="scientific">Desulfitobacterium metallireducens DSM 15288</name>
    <dbReference type="NCBI Taxonomy" id="871968"/>
    <lineage>
        <taxon>Bacteria</taxon>
        <taxon>Bacillati</taxon>
        <taxon>Bacillota</taxon>
        <taxon>Clostridia</taxon>
        <taxon>Eubacteriales</taxon>
        <taxon>Desulfitobacteriaceae</taxon>
        <taxon>Desulfitobacterium</taxon>
    </lineage>
</organism>
<dbReference type="Gene3D" id="2.60.120.10">
    <property type="entry name" value="Jelly Rolls"/>
    <property type="match status" value="1"/>
</dbReference>
<reference evidence="2 3" key="1">
    <citation type="submission" date="2013-12" db="EMBL/GenBank/DDBJ databases">
        <authorList>
            <consortium name="DOE Joint Genome Institute"/>
            <person name="Smidt H."/>
            <person name="Huntemann M."/>
            <person name="Han J."/>
            <person name="Chen A."/>
            <person name="Kyrpides N."/>
            <person name="Mavromatis K."/>
            <person name="Markowitz V."/>
            <person name="Palaniappan K."/>
            <person name="Ivanova N."/>
            <person name="Schaumberg A."/>
            <person name="Pati A."/>
            <person name="Liolios K."/>
            <person name="Nordberg H.P."/>
            <person name="Cantor M.N."/>
            <person name="Hua S.X."/>
            <person name="Woyke T."/>
        </authorList>
    </citation>
    <scope>NUCLEOTIDE SEQUENCE [LARGE SCALE GENOMIC DNA]</scope>
    <source>
        <strain evidence="3">DSM 15288</strain>
    </source>
</reference>
<dbReference type="eggNOG" id="COG1917">
    <property type="taxonomic scope" value="Bacteria"/>
</dbReference>
<dbReference type="InterPro" id="IPR011051">
    <property type="entry name" value="RmlC_Cupin_sf"/>
</dbReference>
<dbReference type="KEGG" id="dmt:DESME_09350"/>
<dbReference type="PANTHER" id="PTHR37694">
    <property type="entry name" value="SLR8022 PROTEIN"/>
    <property type="match status" value="1"/>
</dbReference>
<name>W0E8Q7_9FIRM</name>
<evidence type="ECO:0000259" key="1">
    <source>
        <dbReference type="Pfam" id="PF07883"/>
    </source>
</evidence>
<dbReference type="Proteomes" id="UP000010847">
    <property type="component" value="Chromosome"/>
</dbReference>
<gene>
    <name evidence="2" type="ORF">DESME_09350</name>
</gene>
<evidence type="ECO:0000313" key="3">
    <source>
        <dbReference type="Proteomes" id="UP000010847"/>
    </source>
</evidence>
<dbReference type="OrthoDB" id="9791297at2"/>
<feature type="domain" description="Cupin type-2" evidence="1">
    <location>
        <begin position="42"/>
        <end position="109"/>
    </location>
</feature>
<dbReference type="EMBL" id="CP007032">
    <property type="protein sequence ID" value="AHF07220.1"/>
    <property type="molecule type" value="Genomic_DNA"/>
</dbReference>
<dbReference type="Pfam" id="PF07883">
    <property type="entry name" value="Cupin_2"/>
    <property type="match status" value="1"/>
</dbReference>
<keyword evidence="3" id="KW-1185">Reference proteome</keyword>
<sequence>MIVAHQRDVLGTRMSSADAENVLKKVLISPNEGWGGYVMRSFEIGPYGHTPKHQHAWPHINYILGGKGILHLDGKDYPVEAGSFAYVPGDQIHQFQNISSEPFAFICIVPEEGDK</sequence>
<dbReference type="CDD" id="cd02222">
    <property type="entry name" value="cupin_TM1459-like"/>
    <property type="match status" value="1"/>
</dbReference>
<proteinExistence type="predicted"/>
<dbReference type="RefSeq" id="WP_006718359.1">
    <property type="nucleotide sequence ID" value="NZ_CP007032.1"/>
</dbReference>
<evidence type="ECO:0000313" key="2">
    <source>
        <dbReference type="EMBL" id="AHF07220.1"/>
    </source>
</evidence>
<accession>W0E8Q7</accession>
<dbReference type="HOGENOM" id="CLU_116722_4_1_9"/>
<dbReference type="InterPro" id="IPR014710">
    <property type="entry name" value="RmlC-like_jellyroll"/>
</dbReference>
<dbReference type="SUPFAM" id="SSF51182">
    <property type="entry name" value="RmlC-like cupins"/>
    <property type="match status" value="1"/>
</dbReference>
<dbReference type="STRING" id="871968.DESME_09350"/>